<dbReference type="EMBL" id="JAMGBA010000004">
    <property type="protein sequence ID" value="MCL6699805.1"/>
    <property type="molecule type" value="Genomic_DNA"/>
</dbReference>
<keyword evidence="1" id="KW-0472">Membrane</keyword>
<gene>
    <name evidence="2" type="ORF">LZ496_13570</name>
</gene>
<dbReference type="RefSeq" id="WP_249905260.1">
    <property type="nucleotide sequence ID" value="NZ_JAMGBA010000004.1"/>
</dbReference>
<organism evidence="2 3">
    <name type="scientific">Sphingomonas caseinilyticus</name>
    <dbReference type="NCBI Taxonomy" id="2908205"/>
    <lineage>
        <taxon>Bacteria</taxon>
        <taxon>Pseudomonadati</taxon>
        <taxon>Pseudomonadota</taxon>
        <taxon>Alphaproteobacteria</taxon>
        <taxon>Sphingomonadales</taxon>
        <taxon>Sphingomonadaceae</taxon>
        <taxon>Sphingomonas</taxon>
    </lineage>
</organism>
<proteinExistence type="predicted"/>
<dbReference type="InterPro" id="IPR018895">
    <property type="entry name" value="DUF2474"/>
</dbReference>
<name>A0ABT0RXR9_9SPHN</name>
<keyword evidence="3" id="KW-1185">Reference proteome</keyword>
<comment type="caution">
    <text evidence="2">The sequence shown here is derived from an EMBL/GenBank/DDBJ whole genome shotgun (WGS) entry which is preliminary data.</text>
</comment>
<accession>A0ABT0RXR9</accession>
<feature type="transmembrane region" description="Helical" evidence="1">
    <location>
        <begin position="16"/>
        <end position="37"/>
    </location>
</feature>
<reference evidence="2 3" key="1">
    <citation type="submission" date="2022-05" db="EMBL/GenBank/DDBJ databases">
        <authorList>
            <person name="Jo J.-H."/>
            <person name="Im W.-T."/>
        </authorList>
    </citation>
    <scope>NUCLEOTIDE SEQUENCE [LARGE SCALE GENOMIC DNA]</scope>
    <source>
        <strain evidence="2 3">NSE70-1</strain>
    </source>
</reference>
<evidence type="ECO:0000313" key="3">
    <source>
        <dbReference type="Proteomes" id="UP001203410"/>
    </source>
</evidence>
<keyword evidence="1" id="KW-1133">Transmembrane helix</keyword>
<keyword evidence="1" id="KW-0812">Transmembrane</keyword>
<evidence type="ECO:0000256" key="1">
    <source>
        <dbReference type="SAM" id="Phobius"/>
    </source>
</evidence>
<sequence>MPLLEETPSKPLVQRLGWIALVWVASVIALAIVAWLIRMIAL</sequence>
<protein>
    <submittedName>
        <fullName evidence="2">DUF2474 domain-containing protein</fullName>
    </submittedName>
</protein>
<evidence type="ECO:0000313" key="2">
    <source>
        <dbReference type="EMBL" id="MCL6699805.1"/>
    </source>
</evidence>
<dbReference type="Pfam" id="PF10617">
    <property type="entry name" value="DUF2474"/>
    <property type="match status" value="1"/>
</dbReference>
<dbReference type="Proteomes" id="UP001203410">
    <property type="component" value="Unassembled WGS sequence"/>
</dbReference>